<dbReference type="OrthoDB" id="1452822at2"/>
<comment type="caution">
    <text evidence="3">The sequence shown here is derived from an EMBL/GenBank/DDBJ whole genome shotgun (WGS) entry which is preliminary data.</text>
</comment>
<dbReference type="InterPro" id="IPR012373">
    <property type="entry name" value="Ferrdict_sens_TM"/>
</dbReference>
<name>A0A401UFC4_9BACT</name>
<keyword evidence="1" id="KW-0472">Membrane</keyword>
<dbReference type="EMBL" id="BHXQ01000008">
    <property type="protein sequence ID" value="GCC53619.1"/>
    <property type="molecule type" value="Genomic_DNA"/>
</dbReference>
<evidence type="ECO:0000256" key="1">
    <source>
        <dbReference type="SAM" id="Phobius"/>
    </source>
</evidence>
<dbReference type="PANTHER" id="PTHR30273:SF2">
    <property type="entry name" value="PROTEIN FECR"/>
    <property type="match status" value="1"/>
</dbReference>
<dbReference type="AlphaFoldDB" id="A0A401UFC4"/>
<accession>A0A401UFC4</accession>
<proteinExistence type="predicted"/>
<gene>
    <name evidence="3" type="ORF">SanaruYs_38640</name>
</gene>
<dbReference type="Proteomes" id="UP000288227">
    <property type="component" value="Unassembled WGS sequence"/>
</dbReference>
<keyword evidence="1" id="KW-1133">Transmembrane helix</keyword>
<dbReference type="Gene3D" id="3.55.50.30">
    <property type="match status" value="1"/>
</dbReference>
<evidence type="ECO:0000313" key="3">
    <source>
        <dbReference type="EMBL" id="GCC53619.1"/>
    </source>
</evidence>
<dbReference type="GO" id="GO:0016989">
    <property type="term" value="F:sigma factor antagonist activity"/>
    <property type="evidence" value="ECO:0007669"/>
    <property type="project" value="TreeGrafter"/>
</dbReference>
<reference evidence="3 4" key="1">
    <citation type="submission" date="2018-11" db="EMBL/GenBank/DDBJ databases">
        <title>Chryseotalea sanarue gen. nov., sp., nov., a member of the family Cytophagaceae, isolated from a brackish lake in Hamamatsu Japan.</title>
        <authorList>
            <person name="Maejima Y."/>
            <person name="Iino T."/>
            <person name="Muraguchi Y."/>
            <person name="Fukuda K."/>
            <person name="Ohkuma M."/>
            <person name="Moriuchi R."/>
            <person name="Dohra H."/>
            <person name="Kimbara K."/>
            <person name="Shintani M."/>
        </authorList>
    </citation>
    <scope>NUCLEOTIDE SEQUENCE [LARGE SCALE GENOMIC DNA]</scope>
    <source>
        <strain evidence="3 4">Ys</strain>
    </source>
</reference>
<organism evidence="3 4">
    <name type="scientific">Chryseotalea sanaruensis</name>
    <dbReference type="NCBI Taxonomy" id="2482724"/>
    <lineage>
        <taxon>Bacteria</taxon>
        <taxon>Pseudomonadati</taxon>
        <taxon>Bacteroidota</taxon>
        <taxon>Cytophagia</taxon>
        <taxon>Cytophagales</taxon>
        <taxon>Chryseotaleaceae</taxon>
        <taxon>Chryseotalea</taxon>
    </lineage>
</organism>
<dbReference type="RefSeq" id="WP_127124264.1">
    <property type="nucleotide sequence ID" value="NZ_BHXQ01000008.1"/>
</dbReference>
<dbReference type="Gene3D" id="2.60.120.1440">
    <property type="match status" value="1"/>
</dbReference>
<dbReference type="PANTHER" id="PTHR30273">
    <property type="entry name" value="PERIPLASMIC SIGNAL SENSOR AND SIGMA FACTOR ACTIVATOR FECR-RELATED"/>
    <property type="match status" value="1"/>
</dbReference>
<dbReference type="Pfam" id="PF04773">
    <property type="entry name" value="FecR"/>
    <property type="match status" value="1"/>
</dbReference>
<dbReference type="InterPro" id="IPR006860">
    <property type="entry name" value="FecR"/>
</dbReference>
<evidence type="ECO:0000313" key="4">
    <source>
        <dbReference type="Proteomes" id="UP000288227"/>
    </source>
</evidence>
<feature type="domain" description="FecR protein" evidence="2">
    <location>
        <begin position="115"/>
        <end position="205"/>
    </location>
</feature>
<keyword evidence="4" id="KW-1185">Reference proteome</keyword>
<feature type="transmembrane region" description="Helical" evidence="1">
    <location>
        <begin position="84"/>
        <end position="104"/>
    </location>
</feature>
<sequence length="318" mass="36281">METPWALIAKYLTNEVSESERAKVVIWLNSDNANSILLERLRSMFEIKHKSGVTDFSQFQQEDWEKLQQKTILAYGKEVRWLPVWKIAASISLIIVAFVSIIYLNKQKPLLEIATTNHTKEVWLPDSSYVLLNKDSRLIVEGTYNEEMRKVKLIGEAFFKVKSNPTIPFLVSSFEVNTTVLGTQFNVKAKADSLITISVLEGKVNVAVKNESQLLTANMSTIYNGNSLKLLANVDHNYLAWKTGVVRFKSQTLLEAVEFLSEHYSEPILLEKNVDPQMLITVELNNLSIDQSLDIISTTLDLEFTKESQEYIVNKKEE</sequence>
<protein>
    <recommendedName>
        <fullName evidence="2">FecR protein domain-containing protein</fullName>
    </recommendedName>
</protein>
<dbReference type="PIRSF" id="PIRSF018266">
    <property type="entry name" value="FecR"/>
    <property type="match status" value="1"/>
</dbReference>
<keyword evidence="1" id="KW-0812">Transmembrane</keyword>
<evidence type="ECO:0000259" key="2">
    <source>
        <dbReference type="Pfam" id="PF04773"/>
    </source>
</evidence>